<dbReference type="Gene3D" id="1.10.10.10">
    <property type="entry name" value="Winged helix-like DNA-binding domain superfamily/Winged helix DNA-binding domain"/>
    <property type="match status" value="1"/>
</dbReference>
<dbReference type="SUPFAM" id="SSF46785">
    <property type="entry name" value="Winged helix' DNA-binding domain"/>
    <property type="match status" value="1"/>
</dbReference>
<protein>
    <submittedName>
        <fullName evidence="2">FeS assembly SUF system regulator, gammaproteobacterial</fullName>
    </submittedName>
</protein>
<evidence type="ECO:0000256" key="1">
    <source>
        <dbReference type="SAM" id="MobiDB-lite"/>
    </source>
</evidence>
<proteinExistence type="predicted"/>
<dbReference type="InterPro" id="IPR000944">
    <property type="entry name" value="Tscrpt_reg_Rrf2"/>
</dbReference>
<dbReference type="NCBIfam" id="TIGR00738">
    <property type="entry name" value="rrf2_super"/>
    <property type="match status" value="1"/>
</dbReference>
<organism evidence="2 3">
    <name type="scientific">Frateuria aurantia (strain ATCC 33424 / DSM 6220 / KCTC 2777 / LMG 1558 / NBRC 3245 / NCIMB 13370)</name>
    <name type="common">Acetobacter aurantius</name>
    <dbReference type="NCBI Taxonomy" id="767434"/>
    <lineage>
        <taxon>Bacteria</taxon>
        <taxon>Pseudomonadati</taxon>
        <taxon>Pseudomonadota</taxon>
        <taxon>Gammaproteobacteria</taxon>
        <taxon>Lysobacterales</taxon>
        <taxon>Rhodanobacteraceae</taxon>
        <taxon>Frateuria</taxon>
    </lineage>
</organism>
<dbReference type="eggNOG" id="COG1959">
    <property type="taxonomic scope" value="Bacteria"/>
</dbReference>
<dbReference type="PANTHER" id="PTHR33221">
    <property type="entry name" value="WINGED HELIX-TURN-HELIX TRANSCRIPTIONAL REGULATOR, RRF2 FAMILY"/>
    <property type="match status" value="1"/>
</dbReference>
<sequence>MLKVSRLTDYATLVMTCMAERPREVLRAVQLADIAHLELPTVSKLLKVLSQAGLVESFRGVNGGYRLARPAQQISLAEIVVAMEGPIGVTDCSLADRRCDLESSCGVRGSWRQVSDVLAGALRSIRLSDMLRPPTAAAPLPPSRGEFDVNPERQALASGR</sequence>
<dbReference type="Pfam" id="PF02082">
    <property type="entry name" value="Rrf2"/>
    <property type="match status" value="1"/>
</dbReference>
<dbReference type="PANTHER" id="PTHR33221:SF2">
    <property type="entry name" value="TRANSCRIPTIONAL REGULATOR"/>
    <property type="match status" value="1"/>
</dbReference>
<dbReference type="InterPro" id="IPR014290">
    <property type="entry name" value="SUF_FeS_clus_asmbl_reg"/>
</dbReference>
<dbReference type="InterPro" id="IPR036390">
    <property type="entry name" value="WH_DNA-bd_sf"/>
</dbReference>
<dbReference type="OrthoDB" id="9808360at2"/>
<accession>H8L2Q2</accession>
<dbReference type="AlphaFoldDB" id="H8L2Q2"/>
<dbReference type="Proteomes" id="UP000005234">
    <property type="component" value="Chromosome"/>
</dbReference>
<dbReference type="KEGG" id="fau:Fraau_2027"/>
<dbReference type="PROSITE" id="PS01332">
    <property type="entry name" value="HTH_RRF2_1"/>
    <property type="match status" value="1"/>
</dbReference>
<dbReference type="GO" id="GO:0003700">
    <property type="term" value="F:DNA-binding transcription factor activity"/>
    <property type="evidence" value="ECO:0007669"/>
    <property type="project" value="TreeGrafter"/>
</dbReference>
<keyword evidence="3" id="KW-1185">Reference proteome</keyword>
<dbReference type="RefSeq" id="WP_014403414.1">
    <property type="nucleotide sequence ID" value="NC_017033.1"/>
</dbReference>
<dbReference type="NCBIfam" id="TIGR02944">
    <property type="entry name" value="suf_reg_Xantho"/>
    <property type="match status" value="1"/>
</dbReference>
<dbReference type="STRING" id="767434.Fraau_2027"/>
<evidence type="ECO:0000313" key="3">
    <source>
        <dbReference type="Proteomes" id="UP000005234"/>
    </source>
</evidence>
<dbReference type="InterPro" id="IPR030489">
    <property type="entry name" value="TR_Rrf2-type_CS"/>
</dbReference>
<name>H8L2Q2_FRAAD</name>
<dbReference type="InterPro" id="IPR036388">
    <property type="entry name" value="WH-like_DNA-bd_sf"/>
</dbReference>
<dbReference type="PROSITE" id="PS51197">
    <property type="entry name" value="HTH_RRF2_2"/>
    <property type="match status" value="1"/>
</dbReference>
<feature type="region of interest" description="Disordered" evidence="1">
    <location>
        <begin position="133"/>
        <end position="160"/>
    </location>
</feature>
<gene>
    <name evidence="2" type="ordered locus">Fraau_2027</name>
</gene>
<evidence type="ECO:0000313" key="2">
    <source>
        <dbReference type="EMBL" id="AFC86411.1"/>
    </source>
</evidence>
<dbReference type="HOGENOM" id="CLU_107144_1_2_6"/>
<dbReference type="EMBL" id="CP003350">
    <property type="protein sequence ID" value="AFC86411.1"/>
    <property type="molecule type" value="Genomic_DNA"/>
</dbReference>
<reference evidence="2" key="1">
    <citation type="submission" date="2012-02" db="EMBL/GenBank/DDBJ databases">
        <title>The complete genome of Frateuria aurantia DSM 6220.</title>
        <authorList>
            <consortium name="US DOE Joint Genome Institute (JGI-PGF)"/>
            <person name="Lucas S."/>
            <person name="Copeland A."/>
            <person name="Lapidus A."/>
            <person name="Glavina del Rio T."/>
            <person name="Dalin E."/>
            <person name="Tice H."/>
            <person name="Bruce D."/>
            <person name="Goodwin L."/>
            <person name="Pitluck S."/>
            <person name="Peters L."/>
            <person name="Ovchinnikova G."/>
            <person name="Teshima H."/>
            <person name="Kyrpides N."/>
            <person name="Mavromatis K."/>
            <person name="Ivanova N."/>
            <person name="Brettin T."/>
            <person name="Detter J.C."/>
            <person name="Han C."/>
            <person name="Larimer F."/>
            <person name="Land M."/>
            <person name="Hauser L."/>
            <person name="Markowitz V."/>
            <person name="Cheng J.-F."/>
            <person name="Hugenholtz P."/>
            <person name="Woyke T."/>
            <person name="Wu D."/>
            <person name="Brambilla E."/>
            <person name="Klenk H.-P."/>
            <person name="Eisen J.A."/>
        </authorList>
    </citation>
    <scope>NUCLEOTIDE SEQUENCE</scope>
    <source>
        <strain evidence="2">DSM 6220</strain>
    </source>
</reference>
<dbReference type="GO" id="GO:0005829">
    <property type="term" value="C:cytosol"/>
    <property type="evidence" value="ECO:0007669"/>
    <property type="project" value="TreeGrafter"/>
</dbReference>